<dbReference type="KEGG" id="xbc:ELE36_04510"/>
<protein>
    <submittedName>
        <fullName evidence="1">Uncharacterized protein</fullName>
    </submittedName>
</protein>
<keyword evidence="2" id="KW-1185">Reference proteome</keyword>
<sequence>MCTSADCQADRAWPCASALAYPEVFAGALLNAGSDRFGSDILPLPPQTLFQRFEEHTRLVYATGTQDDTNLVTDAHSRDSARALCITDIVITPMRNLGHAPVDAATLDHALSALEMPTAPRTELAERRRQRNEEIRRKLANVQSQTEAGKTDAAMKRLIDVDLAYGGLAAPTSIELAHRLDLQVQPPSHGSATKF</sequence>
<evidence type="ECO:0000313" key="2">
    <source>
        <dbReference type="Proteomes" id="UP000291562"/>
    </source>
</evidence>
<proteinExistence type="predicted"/>
<dbReference type="AlphaFoldDB" id="A0A411HGT2"/>
<organism evidence="1 2">
    <name type="scientific">Pseudolysobacter antarcticus</name>
    <dbReference type="NCBI Taxonomy" id="2511995"/>
    <lineage>
        <taxon>Bacteria</taxon>
        <taxon>Pseudomonadati</taxon>
        <taxon>Pseudomonadota</taxon>
        <taxon>Gammaproteobacteria</taxon>
        <taxon>Lysobacterales</taxon>
        <taxon>Rhodanobacteraceae</taxon>
        <taxon>Pseudolysobacter</taxon>
    </lineage>
</organism>
<dbReference type="EMBL" id="CP035704">
    <property type="protein sequence ID" value="QBB69693.1"/>
    <property type="molecule type" value="Genomic_DNA"/>
</dbReference>
<dbReference type="Proteomes" id="UP000291562">
    <property type="component" value="Chromosome"/>
</dbReference>
<dbReference type="RefSeq" id="WP_129831953.1">
    <property type="nucleotide sequence ID" value="NZ_CP035704.1"/>
</dbReference>
<reference evidence="1 2" key="1">
    <citation type="submission" date="2019-01" db="EMBL/GenBank/DDBJ databases">
        <title>Pseudolysobacter antarctica gen. nov., sp. nov., isolated from Fildes Peninsula, Antarctica.</title>
        <authorList>
            <person name="Wei Z."/>
            <person name="Peng F."/>
        </authorList>
    </citation>
    <scope>NUCLEOTIDE SEQUENCE [LARGE SCALE GENOMIC DNA]</scope>
    <source>
        <strain evidence="1 2">AQ6-296</strain>
    </source>
</reference>
<dbReference type="OrthoDB" id="5291933at2"/>
<name>A0A411HGT2_9GAMM</name>
<gene>
    <name evidence="1" type="ORF">ELE36_04510</name>
</gene>
<evidence type="ECO:0000313" key="1">
    <source>
        <dbReference type="EMBL" id="QBB69693.1"/>
    </source>
</evidence>
<accession>A0A411HGT2</accession>